<evidence type="ECO:0000313" key="12">
    <source>
        <dbReference type="EMBL" id="WCZ32574.1"/>
    </source>
</evidence>
<evidence type="ECO:0000256" key="6">
    <source>
        <dbReference type="ARBA" id="ARBA00022619"/>
    </source>
</evidence>
<dbReference type="EMBL" id="CP063189">
    <property type="protein sequence ID" value="WCZ32574.1"/>
    <property type="molecule type" value="Genomic_DNA"/>
</dbReference>
<keyword evidence="6" id="KW-0686">Riboflavin biosynthesis</keyword>
<evidence type="ECO:0000256" key="3">
    <source>
        <dbReference type="ARBA" id="ARBA00004887"/>
    </source>
</evidence>
<evidence type="ECO:0000259" key="11">
    <source>
        <dbReference type="PROSITE" id="PS51177"/>
    </source>
</evidence>
<feature type="repeat" description="Lumazine-binding" evidence="10">
    <location>
        <begin position="1"/>
        <end position="102"/>
    </location>
</feature>
<evidence type="ECO:0000256" key="4">
    <source>
        <dbReference type="ARBA" id="ARBA00012827"/>
    </source>
</evidence>
<dbReference type="InterPro" id="IPR001783">
    <property type="entry name" value="Lumazine-bd"/>
</dbReference>
<comment type="function">
    <text evidence="2">Catalyzes the dismutation of two molecules of 6,7-dimethyl-8-ribityllumazine, resulting in the formation of riboflavin and 5-amino-6-(D-ribitylamino)uracil.</text>
</comment>
<keyword evidence="13" id="KW-1185">Reference proteome</keyword>
<dbReference type="InterPro" id="IPR026017">
    <property type="entry name" value="Lumazine-bd_dom"/>
</dbReference>
<evidence type="ECO:0000256" key="5">
    <source>
        <dbReference type="ARBA" id="ARBA00013950"/>
    </source>
</evidence>
<dbReference type="Proteomes" id="UP001220064">
    <property type="component" value="Chromosome"/>
</dbReference>
<evidence type="ECO:0000256" key="1">
    <source>
        <dbReference type="ARBA" id="ARBA00000968"/>
    </source>
</evidence>
<dbReference type="PANTHER" id="PTHR21098">
    <property type="entry name" value="RIBOFLAVIN SYNTHASE ALPHA CHAIN"/>
    <property type="match status" value="1"/>
</dbReference>
<dbReference type="Pfam" id="PF00677">
    <property type="entry name" value="Lum_binding"/>
    <property type="match status" value="2"/>
</dbReference>
<dbReference type="SUPFAM" id="SSF63380">
    <property type="entry name" value="Riboflavin synthase domain-like"/>
    <property type="match status" value="2"/>
</dbReference>
<comment type="catalytic activity">
    <reaction evidence="1">
        <text>2 6,7-dimethyl-8-(1-D-ribityl)lumazine + H(+) = 5-amino-6-(D-ribitylamino)uracil + riboflavin</text>
        <dbReference type="Rhea" id="RHEA:20772"/>
        <dbReference type="ChEBI" id="CHEBI:15378"/>
        <dbReference type="ChEBI" id="CHEBI:15934"/>
        <dbReference type="ChEBI" id="CHEBI:57986"/>
        <dbReference type="ChEBI" id="CHEBI:58201"/>
        <dbReference type="EC" id="2.5.1.9"/>
    </reaction>
</comment>
<dbReference type="PROSITE" id="PS51177">
    <property type="entry name" value="LUMAZINE_BIND"/>
    <property type="match status" value="2"/>
</dbReference>
<dbReference type="PANTHER" id="PTHR21098:SF12">
    <property type="entry name" value="RIBOFLAVIN SYNTHASE"/>
    <property type="match status" value="1"/>
</dbReference>
<dbReference type="RefSeq" id="WP_022862048.1">
    <property type="nucleotide sequence ID" value="NZ_ATVG01000001.1"/>
</dbReference>
<dbReference type="NCBIfam" id="NF006767">
    <property type="entry name" value="PRK09289.1"/>
    <property type="match status" value="1"/>
</dbReference>
<dbReference type="EC" id="2.5.1.9" evidence="4 9"/>
<protein>
    <recommendedName>
        <fullName evidence="5 9">Riboflavin synthase</fullName>
        <ecNumber evidence="4 9">2.5.1.9</ecNumber>
    </recommendedName>
</protein>
<evidence type="ECO:0000256" key="10">
    <source>
        <dbReference type="PROSITE-ProRule" id="PRU00524"/>
    </source>
</evidence>
<proteinExistence type="predicted"/>
<feature type="repeat" description="Lumazine-binding" evidence="10">
    <location>
        <begin position="103"/>
        <end position="203"/>
    </location>
</feature>
<keyword evidence="8" id="KW-0677">Repeat</keyword>
<feature type="domain" description="Lumazine-binding" evidence="11">
    <location>
        <begin position="1"/>
        <end position="102"/>
    </location>
</feature>
<evidence type="ECO:0000256" key="8">
    <source>
        <dbReference type="ARBA" id="ARBA00022737"/>
    </source>
</evidence>
<gene>
    <name evidence="12" type="primary">ribE</name>
    <name evidence="12" type="ORF">CMASS_05665</name>
</gene>
<keyword evidence="7 12" id="KW-0808">Transferase</keyword>
<name>A0ABY7U7L7_9CORY</name>
<evidence type="ECO:0000313" key="13">
    <source>
        <dbReference type="Proteomes" id="UP001220064"/>
    </source>
</evidence>
<comment type="pathway">
    <text evidence="3">Cofactor biosynthesis; riboflavin biosynthesis; riboflavin from 2-hydroxy-3-oxobutyl phosphate and 5-amino-6-(D-ribitylamino)uracil: step 2/2.</text>
</comment>
<accession>A0ABY7U7L7</accession>
<organism evidence="12 13">
    <name type="scientific">Corynebacterium massiliense DSM 45435</name>
    <dbReference type="NCBI Taxonomy" id="1121364"/>
    <lineage>
        <taxon>Bacteria</taxon>
        <taxon>Bacillati</taxon>
        <taxon>Actinomycetota</taxon>
        <taxon>Actinomycetes</taxon>
        <taxon>Mycobacteriales</taxon>
        <taxon>Corynebacteriaceae</taxon>
        <taxon>Corynebacterium</taxon>
    </lineage>
</organism>
<dbReference type="InterPro" id="IPR023366">
    <property type="entry name" value="ATP_synth_asu-like_sf"/>
</dbReference>
<evidence type="ECO:0000256" key="9">
    <source>
        <dbReference type="NCBIfam" id="TIGR00187"/>
    </source>
</evidence>
<dbReference type="InterPro" id="IPR017938">
    <property type="entry name" value="Riboflavin_synthase-like_b-brl"/>
</dbReference>
<reference evidence="12 13" key="1">
    <citation type="submission" date="2020-10" db="EMBL/GenBank/DDBJ databases">
        <title>Complete genome sequence of Corynebacterium massiliense DSM 45435, type strain of Corynebacterium massiliense.</title>
        <authorList>
            <person name="Busche T."/>
            <person name="Kalinowski J."/>
            <person name="Ruckert C."/>
        </authorList>
    </citation>
    <scope>NUCLEOTIDE SEQUENCE [LARGE SCALE GENOMIC DNA]</scope>
    <source>
        <strain evidence="12 13">DSM 45435</strain>
    </source>
</reference>
<dbReference type="Gene3D" id="2.40.30.20">
    <property type="match status" value="2"/>
</dbReference>
<feature type="domain" description="Lumazine-binding" evidence="11">
    <location>
        <begin position="103"/>
        <end position="203"/>
    </location>
</feature>
<evidence type="ECO:0000256" key="2">
    <source>
        <dbReference type="ARBA" id="ARBA00002803"/>
    </source>
</evidence>
<sequence>MFTGLVEEVGTISATQPQDEAMRLTVRAPKVTEGARLGDSISVNGVCLTVAELGAKGGPEEGTFTADVMRESLDRTALGELAEGSPVNLERALLPSTRMGGHLVQGHVDGTATLMSRSPAEHWDVLRFSLPDELARYVVEKGSIAVSGTSLTVSAVGGDEGHGYFEVSLIPTTLAETILGGLEVGGSVNLEVDIVAKYVEKLLAPGR</sequence>
<dbReference type="CDD" id="cd00402">
    <property type="entry name" value="Riboflavin_synthase_like"/>
    <property type="match status" value="1"/>
</dbReference>
<dbReference type="NCBIfam" id="TIGR00187">
    <property type="entry name" value="ribE"/>
    <property type="match status" value="1"/>
</dbReference>
<dbReference type="GO" id="GO:0004746">
    <property type="term" value="F:riboflavin synthase activity"/>
    <property type="evidence" value="ECO:0007669"/>
    <property type="project" value="UniProtKB-EC"/>
</dbReference>
<dbReference type="PIRSF" id="PIRSF000498">
    <property type="entry name" value="Riboflavin_syn_A"/>
    <property type="match status" value="1"/>
</dbReference>
<evidence type="ECO:0000256" key="7">
    <source>
        <dbReference type="ARBA" id="ARBA00022679"/>
    </source>
</evidence>